<feature type="compositionally biased region" description="Gly residues" evidence="1">
    <location>
        <begin position="36"/>
        <end position="45"/>
    </location>
</feature>
<keyword evidence="3" id="KW-1185">Reference proteome</keyword>
<dbReference type="RefSeq" id="WP_377261666.1">
    <property type="nucleotide sequence ID" value="NZ_JBHLUH010000089.1"/>
</dbReference>
<evidence type="ECO:0000313" key="3">
    <source>
        <dbReference type="Proteomes" id="UP001589867"/>
    </source>
</evidence>
<proteinExistence type="predicted"/>
<reference evidence="2 3" key="1">
    <citation type="submission" date="2024-09" db="EMBL/GenBank/DDBJ databases">
        <authorList>
            <person name="Sun Q."/>
            <person name="Mori K."/>
        </authorList>
    </citation>
    <scope>NUCLEOTIDE SEQUENCE [LARGE SCALE GENOMIC DNA]</scope>
    <source>
        <strain evidence="2 3">TBRC 3947</strain>
    </source>
</reference>
<sequence length="45" mass="4836">MRRRTEIRCWIAAGLVAGLAVGLTPPRPPRNPAPGRVGGPGQYLR</sequence>
<protein>
    <submittedName>
        <fullName evidence="2">Uncharacterized protein</fullName>
    </submittedName>
</protein>
<feature type="region of interest" description="Disordered" evidence="1">
    <location>
        <begin position="21"/>
        <end position="45"/>
    </location>
</feature>
<dbReference type="Proteomes" id="UP001589867">
    <property type="component" value="Unassembled WGS sequence"/>
</dbReference>
<organism evidence="2 3">
    <name type="scientific">Phytohabitans kaempferiae</name>
    <dbReference type="NCBI Taxonomy" id="1620943"/>
    <lineage>
        <taxon>Bacteria</taxon>
        <taxon>Bacillati</taxon>
        <taxon>Actinomycetota</taxon>
        <taxon>Actinomycetes</taxon>
        <taxon>Micromonosporales</taxon>
        <taxon>Micromonosporaceae</taxon>
    </lineage>
</organism>
<evidence type="ECO:0000256" key="1">
    <source>
        <dbReference type="SAM" id="MobiDB-lite"/>
    </source>
</evidence>
<comment type="caution">
    <text evidence="2">The sequence shown here is derived from an EMBL/GenBank/DDBJ whole genome shotgun (WGS) entry which is preliminary data.</text>
</comment>
<evidence type="ECO:0000313" key="2">
    <source>
        <dbReference type="EMBL" id="MFC0533710.1"/>
    </source>
</evidence>
<gene>
    <name evidence="2" type="ORF">ACFFIA_39510</name>
</gene>
<accession>A0ABV6MG53</accession>
<dbReference type="EMBL" id="JBHLUH010000089">
    <property type="protein sequence ID" value="MFC0533710.1"/>
    <property type="molecule type" value="Genomic_DNA"/>
</dbReference>
<name>A0ABV6MG53_9ACTN</name>